<name>A0A8I1A9S5_THEIN</name>
<reference evidence="1 2" key="1">
    <citation type="submission" date="2020-12" db="EMBL/GenBank/DDBJ databases">
        <title>WGS of Thermoactinomyces spp.</title>
        <authorList>
            <person name="Cheng K."/>
        </authorList>
    </citation>
    <scope>NUCLEOTIDE SEQUENCE [LARGE SCALE GENOMIC DNA]</scope>
    <source>
        <strain evidence="2">CICC 10671\DSM 43846</strain>
    </source>
</reference>
<gene>
    <name evidence="1" type="ORF">I8U20_01780</name>
</gene>
<accession>A0A8I1A9S5</accession>
<evidence type="ECO:0000313" key="2">
    <source>
        <dbReference type="Proteomes" id="UP000633619"/>
    </source>
</evidence>
<keyword evidence="2" id="KW-1185">Reference proteome</keyword>
<proteinExistence type="predicted"/>
<dbReference type="InterPro" id="IPR057895">
    <property type="entry name" value="Mom"/>
</dbReference>
<organism evidence="1 2">
    <name type="scientific">Thermoactinomyces intermedius</name>
    <dbReference type="NCBI Taxonomy" id="2024"/>
    <lineage>
        <taxon>Bacteria</taxon>
        <taxon>Bacillati</taxon>
        <taxon>Bacillota</taxon>
        <taxon>Bacilli</taxon>
        <taxon>Bacillales</taxon>
        <taxon>Thermoactinomycetaceae</taxon>
        <taxon>Thermoactinomyces</taxon>
    </lineage>
</organism>
<sequence>MRIKDMSVELCDVSEVRDFITKWHYSGGINGVRSRYCFKLLYDGEIIGAAIFGGVAMANVWKKYVSREEDLLELRRLCCIDDTPKNTESYFIGQCLRWLLNNTEVKKVISYADMDYGHSGIIYRATNFEYLGKTSTGRVILYQGKRYHDKAIRTKYKGKLKPFAQRLREALERGDATYTRTKGKHRYLYDLEARRKKKGKGDGYER</sequence>
<dbReference type="AlphaFoldDB" id="A0A8I1A9S5"/>
<dbReference type="Proteomes" id="UP000633619">
    <property type="component" value="Unassembled WGS sequence"/>
</dbReference>
<dbReference type="Pfam" id="PF25680">
    <property type="entry name" value="Mom"/>
    <property type="match status" value="1"/>
</dbReference>
<dbReference type="EMBL" id="JAECVW010000001">
    <property type="protein sequence ID" value="MBH8594056.1"/>
    <property type="molecule type" value="Genomic_DNA"/>
</dbReference>
<comment type="caution">
    <text evidence="1">The sequence shown here is derived from an EMBL/GenBank/DDBJ whole genome shotgun (WGS) entry which is preliminary data.</text>
</comment>
<dbReference type="RefSeq" id="WP_181729185.1">
    <property type="nucleotide sequence ID" value="NZ_JACEIR010000001.1"/>
</dbReference>
<protein>
    <submittedName>
        <fullName evidence="1">Uncharacterized protein</fullName>
    </submittedName>
</protein>
<evidence type="ECO:0000313" key="1">
    <source>
        <dbReference type="EMBL" id="MBH8594056.1"/>
    </source>
</evidence>